<evidence type="ECO:0000313" key="1">
    <source>
        <dbReference type="EMBL" id="MFC6956798.1"/>
    </source>
</evidence>
<gene>
    <name evidence="1" type="ORF">ACFQS3_06270</name>
</gene>
<name>A0ABW2D6N9_9ACTN</name>
<organism evidence="1 2">
    <name type="scientific">Glycomyces mayteni</name>
    <dbReference type="NCBI Taxonomy" id="543887"/>
    <lineage>
        <taxon>Bacteria</taxon>
        <taxon>Bacillati</taxon>
        <taxon>Actinomycetota</taxon>
        <taxon>Actinomycetes</taxon>
        <taxon>Glycomycetales</taxon>
        <taxon>Glycomycetaceae</taxon>
        <taxon>Glycomyces</taxon>
    </lineage>
</organism>
<keyword evidence="2" id="KW-1185">Reference proteome</keyword>
<dbReference type="EMBL" id="JBHSYS010000001">
    <property type="protein sequence ID" value="MFC6956798.1"/>
    <property type="molecule type" value="Genomic_DNA"/>
</dbReference>
<reference evidence="2" key="1">
    <citation type="journal article" date="2019" name="Int. J. Syst. Evol. Microbiol.">
        <title>The Global Catalogue of Microorganisms (GCM) 10K type strain sequencing project: providing services to taxonomists for standard genome sequencing and annotation.</title>
        <authorList>
            <consortium name="The Broad Institute Genomics Platform"/>
            <consortium name="The Broad Institute Genome Sequencing Center for Infectious Disease"/>
            <person name="Wu L."/>
            <person name="Ma J."/>
        </authorList>
    </citation>
    <scope>NUCLEOTIDE SEQUENCE [LARGE SCALE GENOMIC DNA]</scope>
    <source>
        <strain evidence="2">KACC 12634</strain>
    </source>
</reference>
<protein>
    <submittedName>
        <fullName evidence="1">Uncharacterized protein</fullName>
    </submittedName>
</protein>
<dbReference type="Proteomes" id="UP001596470">
    <property type="component" value="Unassembled WGS sequence"/>
</dbReference>
<evidence type="ECO:0000313" key="2">
    <source>
        <dbReference type="Proteomes" id="UP001596470"/>
    </source>
</evidence>
<dbReference type="RefSeq" id="WP_382355347.1">
    <property type="nucleotide sequence ID" value="NZ_JBHMBP010000004.1"/>
</dbReference>
<sequence length="361" mass="40200">MTNQNSVTERAAKLRKAYTGESRLQALNAIQTSVRGDVLEALRAMPELVDPELTRYIPRDGYGLLDKLRSAVLPNANSWQQELLDLFVLISLREFEHLPLSLRAEAADRSEVVASVSPHQDHLVVHCHPGMESTFLATLVATRSDNGRTRGDGLPCIRFKRKRQQVEVSLIGSRSHPEGARLKVPGVHQNAWNDLLEYIEYLDASRRLYRSPISDEPPGKVEEAALDKVLHWHRHHVMASKLARRIGLIAGSNILDAWAVSGGIYTVEFQSPWRRSIPEVAQKLRHPVAGFISLYPQFASSWSVHEYSTITVVEDGGEFPIRTSAGPDRGKTPVLQIRAIIGSQAAQTLPPVSNSRNGGRR</sequence>
<accession>A0ABW2D6N9</accession>
<proteinExistence type="predicted"/>
<comment type="caution">
    <text evidence="1">The sequence shown here is derived from an EMBL/GenBank/DDBJ whole genome shotgun (WGS) entry which is preliminary data.</text>
</comment>